<accession>A0A517KVZ3</accession>
<dbReference type="InterPro" id="IPR045690">
    <property type="entry name" value="DUF6055"/>
</dbReference>
<proteinExistence type="predicted"/>
<dbReference type="Proteomes" id="UP000316270">
    <property type="component" value="Chromosome 1"/>
</dbReference>
<name>A0A517KVZ3_9PEZI</name>
<evidence type="ECO:0000313" key="1">
    <source>
        <dbReference type="EMBL" id="QDS67553.1"/>
    </source>
</evidence>
<dbReference type="EMBL" id="CP042185">
    <property type="protein sequence ID" value="QDS67553.1"/>
    <property type="molecule type" value="Genomic_DNA"/>
</dbReference>
<protein>
    <submittedName>
        <fullName evidence="1">Uncharacterized protein</fullName>
    </submittedName>
</protein>
<dbReference type="Pfam" id="PF19527">
    <property type="entry name" value="DUF6055"/>
    <property type="match status" value="1"/>
</dbReference>
<dbReference type="AlphaFoldDB" id="A0A517KVZ3"/>
<evidence type="ECO:0000313" key="2">
    <source>
        <dbReference type="Proteomes" id="UP000316270"/>
    </source>
</evidence>
<organism evidence="1 2">
    <name type="scientific">Venturia effusa</name>
    <dbReference type="NCBI Taxonomy" id="50376"/>
    <lineage>
        <taxon>Eukaryota</taxon>
        <taxon>Fungi</taxon>
        <taxon>Dikarya</taxon>
        <taxon>Ascomycota</taxon>
        <taxon>Pezizomycotina</taxon>
        <taxon>Dothideomycetes</taxon>
        <taxon>Pleosporomycetidae</taxon>
        <taxon>Venturiales</taxon>
        <taxon>Venturiaceae</taxon>
        <taxon>Venturia</taxon>
    </lineage>
</organism>
<dbReference type="OrthoDB" id="5319191at2759"/>
<keyword evidence="2" id="KW-1185">Reference proteome</keyword>
<reference evidence="1 2" key="1">
    <citation type="submission" date="2019-07" db="EMBL/GenBank/DDBJ databases">
        <title>Finished genome of Venturia effusa.</title>
        <authorList>
            <person name="Young C.A."/>
            <person name="Cox M.P."/>
            <person name="Ganley A.R.D."/>
            <person name="David W.J."/>
        </authorList>
    </citation>
    <scope>NUCLEOTIDE SEQUENCE [LARGE SCALE GENOMIC DNA]</scope>
    <source>
        <strain evidence="2">albino</strain>
    </source>
</reference>
<gene>
    <name evidence="1" type="ORF">FKW77_003057</name>
</gene>
<sequence length="479" mass="51811">MQKITHGKNLTKRPALGVLLDAEANVGKDIEPGTFTGVLRYGNVWSTGSLFDDAQVSRITEAMGPDIETIHGTPRSTPKAFEGNSKIGPAGGMGGSFKESDHFRVYGATSGEQAAKTLAMLEAAYDCFVNDMKWRNSGLSYNQKSDDGFAGPYYKENVFGKSGLGTAAGVMNTDGRAGLSYVQVISKDLATPQVTVHEFGHALTYHEKGWVDQGKTGTWWEPVANWFADTYITSDLCAAARKRGNQPTGQTMIRLDVVISRSHQVLVDGTPNSGNYYESFPFISYFTNNPDKIDGLGKYALRNMFRKFKRGSDETPLHALSYITSTPVRDIVGKYWARMAFVDIGHPQAKSLFEKTRPRLNYASLDGSNGSYRPKAARAPKYFGANIIPLRVEGGNVSVKITAAKPFIATLAIKKAGQVKYVECPGGACTASVGAGEEAALTVVNAPRELAKYDGFKIGGAVAEGLDYQLKLTGARPAF</sequence>
<dbReference type="STRING" id="50376.A0A517KVZ3"/>